<proteinExistence type="predicted"/>
<evidence type="ECO:0000313" key="1">
    <source>
        <dbReference type="EnsemblPlants" id="LPERR05G03570.1"/>
    </source>
</evidence>
<name>A0A0D9WD10_9ORYZ</name>
<reference evidence="1 2" key="1">
    <citation type="submission" date="2012-08" db="EMBL/GenBank/DDBJ databases">
        <title>Oryza genome evolution.</title>
        <authorList>
            <person name="Wing R.A."/>
        </authorList>
    </citation>
    <scope>NUCLEOTIDE SEQUENCE</scope>
</reference>
<reference evidence="2" key="2">
    <citation type="submission" date="2013-12" db="EMBL/GenBank/DDBJ databases">
        <authorList>
            <person name="Yu Y."/>
            <person name="Lee S."/>
            <person name="de Baynast K."/>
            <person name="Wissotski M."/>
            <person name="Liu L."/>
            <person name="Talag J."/>
            <person name="Goicoechea J."/>
            <person name="Angelova A."/>
            <person name="Jetty R."/>
            <person name="Kudrna D."/>
            <person name="Golser W."/>
            <person name="Rivera L."/>
            <person name="Zhang J."/>
            <person name="Wing R."/>
        </authorList>
    </citation>
    <scope>NUCLEOTIDE SEQUENCE</scope>
</reference>
<evidence type="ECO:0000313" key="2">
    <source>
        <dbReference type="Proteomes" id="UP000032180"/>
    </source>
</evidence>
<accession>A0A0D9WD10</accession>
<organism evidence="1 2">
    <name type="scientific">Leersia perrieri</name>
    <dbReference type="NCBI Taxonomy" id="77586"/>
    <lineage>
        <taxon>Eukaryota</taxon>
        <taxon>Viridiplantae</taxon>
        <taxon>Streptophyta</taxon>
        <taxon>Embryophyta</taxon>
        <taxon>Tracheophyta</taxon>
        <taxon>Spermatophyta</taxon>
        <taxon>Magnoliopsida</taxon>
        <taxon>Liliopsida</taxon>
        <taxon>Poales</taxon>
        <taxon>Poaceae</taxon>
        <taxon>BOP clade</taxon>
        <taxon>Oryzoideae</taxon>
        <taxon>Oryzeae</taxon>
        <taxon>Oryzinae</taxon>
        <taxon>Leersia</taxon>
    </lineage>
</organism>
<dbReference type="Gramene" id="LPERR05G03570.1">
    <property type="protein sequence ID" value="LPERR05G03570.1"/>
    <property type="gene ID" value="LPERR05G03570"/>
</dbReference>
<dbReference type="EnsemblPlants" id="LPERR05G03570.1">
    <property type="protein sequence ID" value="LPERR05G03570.1"/>
    <property type="gene ID" value="LPERR05G03570"/>
</dbReference>
<protein>
    <submittedName>
        <fullName evidence="1">Uncharacterized protein</fullName>
    </submittedName>
</protein>
<dbReference type="STRING" id="77586.A0A0D9WD10"/>
<dbReference type="Proteomes" id="UP000032180">
    <property type="component" value="Chromosome 5"/>
</dbReference>
<keyword evidence="2" id="KW-1185">Reference proteome</keyword>
<dbReference type="AlphaFoldDB" id="A0A0D9WD10"/>
<sequence length="106" mass="12061">MGEKMIVDRSWRESILRSAATGLVAMKLYCPDIPHEHETQSGYLVYLFMRSWSNGELRLPTYKGCGDLRKQFLTHLLTSPENDSELSTPDGIRDLLNNIVLSLYGV</sequence>
<dbReference type="HOGENOM" id="CLU_2227022_0_0_1"/>
<reference evidence="1" key="3">
    <citation type="submission" date="2015-04" db="UniProtKB">
        <authorList>
            <consortium name="EnsemblPlants"/>
        </authorList>
    </citation>
    <scope>IDENTIFICATION</scope>
</reference>